<evidence type="ECO:0000256" key="6">
    <source>
        <dbReference type="SAM" id="MobiDB-lite"/>
    </source>
</evidence>
<dbReference type="Proteomes" id="UP001417504">
    <property type="component" value="Unassembled WGS sequence"/>
</dbReference>
<keyword evidence="4 7" id="KW-0472">Membrane</keyword>
<keyword evidence="10" id="KW-1185">Reference proteome</keyword>
<organism evidence="9 10">
    <name type="scientific">Stephania japonica</name>
    <dbReference type="NCBI Taxonomy" id="461633"/>
    <lineage>
        <taxon>Eukaryota</taxon>
        <taxon>Viridiplantae</taxon>
        <taxon>Streptophyta</taxon>
        <taxon>Embryophyta</taxon>
        <taxon>Tracheophyta</taxon>
        <taxon>Spermatophyta</taxon>
        <taxon>Magnoliopsida</taxon>
        <taxon>Ranunculales</taxon>
        <taxon>Menispermaceae</taxon>
        <taxon>Menispermoideae</taxon>
        <taxon>Cissampelideae</taxon>
        <taxon>Stephania</taxon>
    </lineage>
</organism>
<feature type="region of interest" description="Disordered" evidence="6">
    <location>
        <begin position="188"/>
        <end position="245"/>
    </location>
</feature>
<dbReference type="Pfam" id="PF04576">
    <property type="entry name" value="Zein-binding"/>
    <property type="match status" value="1"/>
</dbReference>
<evidence type="ECO:0000256" key="4">
    <source>
        <dbReference type="ARBA" id="ARBA00023136"/>
    </source>
</evidence>
<reference evidence="9 10" key="1">
    <citation type="submission" date="2024-01" db="EMBL/GenBank/DDBJ databases">
        <title>Genome assemblies of Stephania.</title>
        <authorList>
            <person name="Yang L."/>
        </authorList>
    </citation>
    <scope>NUCLEOTIDE SEQUENCE [LARGE SCALE GENOMIC DNA]</scope>
    <source>
        <strain evidence="9">QJT</strain>
        <tissue evidence="9">Leaf</tissue>
    </source>
</reference>
<feature type="transmembrane region" description="Helical" evidence="7">
    <location>
        <begin position="20"/>
        <end position="45"/>
    </location>
</feature>
<evidence type="ECO:0000256" key="7">
    <source>
        <dbReference type="SAM" id="Phobius"/>
    </source>
</evidence>
<keyword evidence="2 7" id="KW-0812">Transmembrane</keyword>
<comment type="caution">
    <text evidence="9">The sequence shown here is derived from an EMBL/GenBank/DDBJ whole genome shotgun (WGS) entry which is preliminary data.</text>
</comment>
<evidence type="ECO:0000259" key="8">
    <source>
        <dbReference type="PROSITE" id="PS51775"/>
    </source>
</evidence>
<dbReference type="AlphaFoldDB" id="A0AAP0EJB0"/>
<dbReference type="InterPro" id="IPR007656">
    <property type="entry name" value="GTD-bd"/>
</dbReference>
<evidence type="ECO:0000256" key="1">
    <source>
        <dbReference type="ARBA" id="ARBA00004167"/>
    </source>
</evidence>
<comment type="subcellular location">
    <subcellularLocation>
        <location evidence="1">Membrane</location>
        <topology evidence="1">Single-pass membrane protein</topology>
    </subcellularLocation>
</comment>
<dbReference type="PANTHER" id="PTHR31448">
    <property type="entry name" value="MYOSIN-BINDING PROTEIN 2"/>
    <property type="match status" value="1"/>
</dbReference>
<dbReference type="EMBL" id="JBBNAE010000010">
    <property type="protein sequence ID" value="KAK9091563.1"/>
    <property type="molecule type" value="Genomic_DNA"/>
</dbReference>
<dbReference type="InterPro" id="IPR039306">
    <property type="entry name" value="MYOB"/>
</dbReference>
<evidence type="ECO:0000313" key="10">
    <source>
        <dbReference type="Proteomes" id="UP001417504"/>
    </source>
</evidence>
<evidence type="ECO:0000256" key="3">
    <source>
        <dbReference type="ARBA" id="ARBA00022989"/>
    </source>
</evidence>
<dbReference type="PROSITE" id="PS51775">
    <property type="entry name" value="GTD_BINDING"/>
    <property type="match status" value="1"/>
</dbReference>
<feature type="domain" description="GTD-binding" evidence="8">
    <location>
        <begin position="620"/>
        <end position="718"/>
    </location>
</feature>
<keyword evidence="3 7" id="KW-1133">Transmembrane helix</keyword>
<feature type="region of interest" description="Disordered" evidence="6">
    <location>
        <begin position="728"/>
        <end position="753"/>
    </location>
</feature>
<feature type="compositionally biased region" description="Low complexity" evidence="6">
    <location>
        <begin position="735"/>
        <end position="749"/>
    </location>
</feature>
<dbReference type="GO" id="GO:0016020">
    <property type="term" value="C:membrane"/>
    <property type="evidence" value="ECO:0007669"/>
    <property type="project" value="UniProtKB-SubCell"/>
</dbReference>
<sequence>MAANKFATILHRNTNKFVVILTYTVLEWILILLLLLNSLFSYLILKFAEYFGLKPPCLWCSRIDHIFEPSNGKSVYKDFVCESHAGEICKLGFCSNHRKLVESGEMCEDCSSSRPSFNGKIALFSWVDDVGVLKSNGEKEVENGEKSLMCSCCGVGLNREFCKSYLLIKPSWGVLDYAQKRGFVDDHHNDGGESSDPCKSDCPTDRFDDEFDSKRTREDDDDDGDDEGGEEEEEEDHVLDDDNKFDVSVGVQNEEEEDEEEGLRSPPSSFRYKLIRTDEDDDGDGDEDRIGEIGEEFIKGDDSSSVLIEDMSGLVRSRDIVKIELSCVEDATCEIIPMCSNNFASLNDEPIDYLSAFKDESVPLLGNVVDEKERNFGGHENSEFEEHKQNELAIDVEEEEMKLRSMDESKDDDLIRVSLKSIDTGKVGITTSDAVTEAMPVQFSEGDNVGAAASMAEVSNSMQSQASEEDGLEMLDRSESLLMREIPPQESTDLSQVRECNSSPQDLLVDRSSSYGKEVDDCSTFADDNDQLDSLQAKEMKQESENVPIDQTEKRINHQLSLCSEFNEVDEDRTPETPTSVESLHILHKKLLLFERKESGTEESLDGSVTSEMETGEGVLTVDRLKAALKTERKVLNALYAELEEERSASAVAANQTMAMITRLQEEKAAMQMEALQYQRMMEEQSEYDQEALQLLNELMIKREREKQELEKELEMYRKKVIQYETKEKKMRNKAGSGRSRTSSASSSVDSDELSIDLGHEGAEEDGFFRHHESNNHNTPVHDVLNLDDMGLETAQHLSTLDESLADFEDERQAILEQLKALEEKLFMLDDNDEQYEDVRPVEHMLEADNPDRFNDTHEIDDLDAKGSANGFSDELERKHYQARRNVGVKGKTLLPLFDAISLEDKDEELKRNLEVANHMVSQPATPDYDKRLAIEEEVDHVYERLQALEADREFLKHCISSLKKGDKGMDLLQEILQHLRDLRSVELRCRNMGDAFMS</sequence>
<protein>
    <recommendedName>
        <fullName evidence="8">GTD-binding domain-containing protein</fullName>
    </recommendedName>
</protein>
<feature type="compositionally biased region" description="Acidic residues" evidence="6">
    <location>
        <begin position="219"/>
        <end position="239"/>
    </location>
</feature>
<evidence type="ECO:0000256" key="2">
    <source>
        <dbReference type="ARBA" id="ARBA00022692"/>
    </source>
</evidence>
<gene>
    <name evidence="9" type="ORF">Sjap_024740</name>
</gene>
<name>A0AAP0EJB0_9MAGN</name>
<feature type="compositionally biased region" description="Basic and acidic residues" evidence="6">
    <location>
        <begin position="188"/>
        <end position="218"/>
    </location>
</feature>
<evidence type="ECO:0000313" key="9">
    <source>
        <dbReference type="EMBL" id="KAK9091563.1"/>
    </source>
</evidence>
<evidence type="ECO:0000256" key="5">
    <source>
        <dbReference type="SAM" id="Coils"/>
    </source>
</evidence>
<dbReference type="GO" id="GO:0080115">
    <property type="term" value="F:myosin XI tail binding"/>
    <property type="evidence" value="ECO:0007669"/>
    <property type="project" value="UniProtKB-ARBA"/>
</dbReference>
<keyword evidence="5" id="KW-0175">Coiled coil</keyword>
<proteinExistence type="predicted"/>
<feature type="coiled-coil region" evidence="5">
    <location>
        <begin position="798"/>
        <end position="832"/>
    </location>
</feature>
<accession>A0AAP0EJB0</accession>
<dbReference type="PANTHER" id="PTHR31448:SF3">
    <property type="entry name" value="MYOSIN-BINDING PROTEIN 2"/>
    <property type="match status" value="1"/>
</dbReference>